<dbReference type="HOGENOM" id="CLU_051402_1_0_3"/>
<dbReference type="NCBIfam" id="NF006738">
    <property type="entry name" value="PRK09267.1-4"/>
    <property type="match status" value="1"/>
</dbReference>
<dbReference type="AlphaFoldDB" id="I4H4V7"/>
<evidence type="ECO:0000259" key="10">
    <source>
        <dbReference type="PROSITE" id="PS50902"/>
    </source>
</evidence>
<evidence type="ECO:0000256" key="6">
    <source>
        <dbReference type="ARBA" id="ARBA00022630"/>
    </source>
</evidence>
<evidence type="ECO:0000313" key="11">
    <source>
        <dbReference type="EMBL" id="CCI17081.1"/>
    </source>
</evidence>
<dbReference type="InterPro" id="IPR008254">
    <property type="entry name" value="Flavodoxin/NO_synth"/>
</dbReference>
<dbReference type="Proteomes" id="UP000003613">
    <property type="component" value="Unassembled WGS sequence"/>
</dbReference>
<keyword evidence="6 9" id="KW-0285">Flavoprotein</keyword>
<dbReference type="Gene3D" id="3.40.50.360">
    <property type="match status" value="1"/>
</dbReference>
<evidence type="ECO:0000256" key="3">
    <source>
        <dbReference type="ARBA" id="ARBA00005267"/>
    </source>
</evidence>
<comment type="cofactor">
    <cofactor evidence="1 9">
        <name>FMN</name>
        <dbReference type="ChEBI" id="CHEBI:58210"/>
    </cofactor>
</comment>
<dbReference type="PROSITE" id="PS50902">
    <property type="entry name" value="FLAVODOXIN_LIKE"/>
    <property type="match status" value="1"/>
</dbReference>
<dbReference type="GO" id="GO:0010181">
    <property type="term" value="F:FMN binding"/>
    <property type="evidence" value="ECO:0007669"/>
    <property type="project" value="UniProtKB-UniRule"/>
</dbReference>
<dbReference type="InterPro" id="IPR010086">
    <property type="entry name" value="Flavodoxin_lc"/>
</dbReference>
<evidence type="ECO:0000256" key="4">
    <source>
        <dbReference type="ARBA" id="ARBA00017869"/>
    </source>
</evidence>
<evidence type="ECO:0000256" key="7">
    <source>
        <dbReference type="ARBA" id="ARBA00022643"/>
    </source>
</evidence>
<name>I4H4V7_MICAE</name>
<accession>I4H4V7</accession>
<dbReference type="NCBIfam" id="NF006739">
    <property type="entry name" value="PRK09267.1-5"/>
    <property type="match status" value="1"/>
</dbReference>
<keyword evidence="8 9" id="KW-0249">Electron transport</keyword>
<comment type="function">
    <text evidence="2 9">Low-potential electron donor to a number of redox enzymes.</text>
</comment>
<proteinExistence type="inferred from homology"/>
<keyword evidence="5 9" id="KW-0813">Transport</keyword>
<evidence type="ECO:0000313" key="12">
    <source>
        <dbReference type="Proteomes" id="UP000003613"/>
    </source>
</evidence>
<dbReference type="PIRSF" id="PIRSF038996">
    <property type="entry name" value="FldA"/>
    <property type="match status" value="1"/>
</dbReference>
<dbReference type="SUPFAM" id="SSF52218">
    <property type="entry name" value="Flavoproteins"/>
    <property type="match status" value="1"/>
</dbReference>
<evidence type="ECO:0000256" key="8">
    <source>
        <dbReference type="ARBA" id="ARBA00022982"/>
    </source>
</evidence>
<feature type="domain" description="Flavodoxin-like" evidence="10">
    <location>
        <begin position="24"/>
        <end position="185"/>
    </location>
</feature>
<dbReference type="GO" id="GO:0009055">
    <property type="term" value="F:electron transfer activity"/>
    <property type="evidence" value="ECO:0007669"/>
    <property type="project" value="UniProtKB-UniRule"/>
</dbReference>
<protein>
    <recommendedName>
        <fullName evidence="4 9">Flavodoxin</fullName>
    </recommendedName>
</protein>
<dbReference type="EMBL" id="CAIM01000162">
    <property type="protein sequence ID" value="CCI17081.1"/>
    <property type="molecule type" value="Genomic_DNA"/>
</dbReference>
<sequence length="190" mass="21140">MPYQGELRVKLTYFTTRTNFMAKIGLFFGTQTGKTETVAEMIQKEFGGEAIVELHDISSASTEDFAPYDALIIGCPTWNIGELQSDWEGFYDELDDIDFVSKKVAYFGMGDQIGYADNFQDALGILEEKIASLGGKTVGYWPTEGYDFNESKALKNGKFVGLALDEDNQSDLTEQRIKTWVAGLKGEFGV</sequence>
<dbReference type="NCBIfam" id="NF006736">
    <property type="entry name" value="PRK09267.1-2"/>
    <property type="match status" value="1"/>
</dbReference>
<keyword evidence="7 9" id="KW-0288">FMN</keyword>
<comment type="similarity">
    <text evidence="3 9">Belongs to the flavodoxin family.</text>
</comment>
<gene>
    <name evidence="11" type="primary">isiB</name>
    <name evidence="11" type="ORF">MICAF_2440005</name>
</gene>
<organism evidence="11 12">
    <name type="scientific">Microcystis aeruginosa PCC 9807</name>
    <dbReference type="NCBI Taxonomy" id="1160283"/>
    <lineage>
        <taxon>Bacteria</taxon>
        <taxon>Bacillati</taxon>
        <taxon>Cyanobacteriota</taxon>
        <taxon>Cyanophyceae</taxon>
        <taxon>Oscillatoriophycideae</taxon>
        <taxon>Chroococcales</taxon>
        <taxon>Microcystaceae</taxon>
        <taxon>Microcystis</taxon>
    </lineage>
</organism>
<dbReference type="Pfam" id="PF00258">
    <property type="entry name" value="Flavodoxin_1"/>
    <property type="match status" value="1"/>
</dbReference>
<evidence type="ECO:0000256" key="9">
    <source>
        <dbReference type="PIRNR" id="PIRNR038996"/>
    </source>
</evidence>
<dbReference type="InterPro" id="IPR001226">
    <property type="entry name" value="Flavodoxin_CS"/>
</dbReference>
<dbReference type="PROSITE" id="PS00201">
    <property type="entry name" value="FLAVODOXIN"/>
    <property type="match status" value="1"/>
</dbReference>
<dbReference type="PANTHER" id="PTHR42809:SF1">
    <property type="entry name" value="FLAVODOXIN 1"/>
    <property type="match status" value="1"/>
</dbReference>
<evidence type="ECO:0000256" key="2">
    <source>
        <dbReference type="ARBA" id="ARBA00003297"/>
    </source>
</evidence>
<dbReference type="InterPro" id="IPR029039">
    <property type="entry name" value="Flavoprotein-like_sf"/>
</dbReference>
<dbReference type="InterPro" id="IPR050619">
    <property type="entry name" value="Flavodoxin"/>
</dbReference>
<evidence type="ECO:0000256" key="1">
    <source>
        <dbReference type="ARBA" id="ARBA00001917"/>
    </source>
</evidence>
<dbReference type="NCBIfam" id="TIGR01752">
    <property type="entry name" value="flav_long"/>
    <property type="match status" value="1"/>
</dbReference>
<dbReference type="PANTHER" id="PTHR42809">
    <property type="entry name" value="FLAVODOXIN 2"/>
    <property type="match status" value="1"/>
</dbReference>
<comment type="caution">
    <text evidence="11">The sequence shown here is derived from an EMBL/GenBank/DDBJ whole genome shotgun (WGS) entry which is preliminary data.</text>
</comment>
<evidence type="ECO:0000256" key="5">
    <source>
        <dbReference type="ARBA" id="ARBA00022448"/>
    </source>
</evidence>
<reference evidence="11 12" key="1">
    <citation type="submission" date="2012-04" db="EMBL/GenBank/DDBJ databases">
        <authorList>
            <person name="Genoscope - CEA"/>
        </authorList>
    </citation>
    <scope>NUCLEOTIDE SEQUENCE [LARGE SCALE GENOMIC DNA]</scope>
    <source>
        <strain evidence="11 12">9807</strain>
    </source>
</reference>